<evidence type="ECO:0008006" key="3">
    <source>
        <dbReference type="Google" id="ProtNLM"/>
    </source>
</evidence>
<dbReference type="AlphaFoldDB" id="A0AAU2JSL4"/>
<organism evidence="2">
    <name type="scientific">Streptomyces sp. NBC_00049</name>
    <dbReference type="NCBI Taxonomy" id="2903617"/>
    <lineage>
        <taxon>Bacteria</taxon>
        <taxon>Bacillati</taxon>
        <taxon>Actinomycetota</taxon>
        <taxon>Actinomycetes</taxon>
        <taxon>Kitasatosporales</taxon>
        <taxon>Streptomycetaceae</taxon>
        <taxon>Streptomyces</taxon>
    </lineage>
</organism>
<gene>
    <name evidence="2" type="ORF">OG327_17415</name>
</gene>
<proteinExistence type="predicted"/>
<sequence length="88" mass="8568">MAHHTAARIAAGAALTVLIGLVSMPTAQAAERPSGGTGPLAGPLGLDNLLSLGFLAPTVRDAKQQVTGLVSGLSPAKADSAGLGSLLK</sequence>
<name>A0AAU2JSL4_9ACTN</name>
<feature type="signal peptide" evidence="1">
    <location>
        <begin position="1"/>
        <end position="29"/>
    </location>
</feature>
<protein>
    <recommendedName>
        <fullName evidence="3">Secreted protein</fullName>
    </recommendedName>
</protein>
<evidence type="ECO:0000256" key="1">
    <source>
        <dbReference type="SAM" id="SignalP"/>
    </source>
</evidence>
<reference evidence="2" key="1">
    <citation type="submission" date="2022-10" db="EMBL/GenBank/DDBJ databases">
        <title>The complete genomes of actinobacterial strains from the NBC collection.</title>
        <authorList>
            <person name="Joergensen T.S."/>
            <person name="Alvarez Arevalo M."/>
            <person name="Sterndorff E.B."/>
            <person name="Faurdal D."/>
            <person name="Vuksanovic O."/>
            <person name="Mourched A.-S."/>
            <person name="Charusanti P."/>
            <person name="Shaw S."/>
            <person name="Blin K."/>
            <person name="Weber T."/>
        </authorList>
    </citation>
    <scope>NUCLEOTIDE SEQUENCE</scope>
    <source>
        <strain evidence="2">NBC_00049</strain>
    </source>
</reference>
<keyword evidence="1" id="KW-0732">Signal</keyword>
<accession>A0AAU2JSL4</accession>
<evidence type="ECO:0000313" key="2">
    <source>
        <dbReference type="EMBL" id="WTU74945.1"/>
    </source>
</evidence>
<dbReference type="EMBL" id="CP108264">
    <property type="protein sequence ID" value="WTU74945.1"/>
    <property type="molecule type" value="Genomic_DNA"/>
</dbReference>
<feature type="chain" id="PRO_5043435217" description="Secreted protein" evidence="1">
    <location>
        <begin position="30"/>
        <end position="88"/>
    </location>
</feature>